<organism evidence="2 3">
    <name type="scientific">Streptococcus canis</name>
    <dbReference type="NCBI Taxonomy" id="1329"/>
    <lineage>
        <taxon>Bacteria</taxon>
        <taxon>Bacillati</taxon>
        <taxon>Bacillota</taxon>
        <taxon>Bacilli</taxon>
        <taxon>Lactobacillales</taxon>
        <taxon>Streptococcaceae</taxon>
        <taxon>Streptococcus</taxon>
    </lineage>
</organism>
<keyword evidence="1" id="KW-0812">Transmembrane</keyword>
<proteinExistence type="predicted"/>
<feature type="transmembrane region" description="Helical" evidence="1">
    <location>
        <begin position="34"/>
        <end position="53"/>
    </location>
</feature>
<dbReference type="RefSeq" id="WP_317610494.1">
    <property type="nucleotide sequence ID" value="NZ_JAGQEX010000024.1"/>
</dbReference>
<comment type="caution">
    <text evidence="2">The sequence shown here is derived from an EMBL/GenBank/DDBJ whole genome shotgun (WGS) entry which is preliminary data.</text>
</comment>
<dbReference type="Proteomes" id="UP001186118">
    <property type="component" value="Unassembled WGS sequence"/>
</dbReference>
<dbReference type="InterPro" id="IPR010718">
    <property type="entry name" value="DUF1294"/>
</dbReference>
<gene>
    <name evidence="2" type="ORF">KB584_09820</name>
</gene>
<evidence type="ECO:0000256" key="1">
    <source>
        <dbReference type="SAM" id="Phobius"/>
    </source>
</evidence>
<name>A0AAE4Q9W9_STRCB</name>
<accession>A0AAE4Q9W9</accession>
<evidence type="ECO:0000313" key="2">
    <source>
        <dbReference type="EMBL" id="MDV5977741.1"/>
    </source>
</evidence>
<dbReference type="Pfam" id="PF06961">
    <property type="entry name" value="DUF1294"/>
    <property type="match status" value="1"/>
</dbReference>
<dbReference type="AlphaFoldDB" id="A0AAE4Q9W9"/>
<feature type="transmembrane region" description="Helical" evidence="1">
    <location>
        <begin position="65"/>
        <end position="86"/>
    </location>
</feature>
<dbReference type="EMBL" id="JAGQEX010000024">
    <property type="protein sequence ID" value="MDV5977741.1"/>
    <property type="molecule type" value="Genomic_DNA"/>
</dbReference>
<sequence>MLLKWGLVLFLWNSFVFALYAFDKQKAIKGQWRISEKTLLLTTLFCGGLGAWLAAKSYHHKTRKWYFVLTWYLGMLLTLLFTYAILKVLN</sequence>
<evidence type="ECO:0000313" key="3">
    <source>
        <dbReference type="Proteomes" id="UP001186118"/>
    </source>
</evidence>
<reference evidence="2" key="1">
    <citation type="submission" date="2021-04" db="EMBL/GenBank/DDBJ databases">
        <title>Draft genomes of 20 S. canis strains.</title>
        <authorList>
            <person name="Pagnossin D."/>
            <person name="Weir W."/>
            <person name="Smith A."/>
            <person name="Ure R."/>
            <person name="Oravcova K."/>
        </authorList>
    </citation>
    <scope>NUCLEOTIDE SEQUENCE</scope>
    <source>
        <strain evidence="2">284</strain>
    </source>
</reference>
<feature type="transmembrane region" description="Helical" evidence="1">
    <location>
        <begin position="6"/>
        <end position="22"/>
    </location>
</feature>
<keyword evidence="1" id="KW-0472">Membrane</keyword>
<protein>
    <submittedName>
        <fullName evidence="2">DUF1294 domain-containing protein</fullName>
    </submittedName>
</protein>
<keyword evidence="1" id="KW-1133">Transmembrane helix</keyword>